<protein>
    <submittedName>
        <fullName evidence="2">Uncharacterized protein</fullName>
    </submittedName>
</protein>
<keyword evidence="1" id="KW-0175">Coiled coil</keyword>
<feature type="coiled-coil region" evidence="1">
    <location>
        <begin position="62"/>
        <end position="89"/>
    </location>
</feature>
<evidence type="ECO:0000313" key="3">
    <source>
        <dbReference type="Proteomes" id="UP001286313"/>
    </source>
</evidence>
<keyword evidence="3" id="KW-1185">Reference proteome</keyword>
<evidence type="ECO:0000313" key="2">
    <source>
        <dbReference type="EMBL" id="KAK3894096.1"/>
    </source>
</evidence>
<organism evidence="2 3">
    <name type="scientific">Petrolisthes cinctipes</name>
    <name type="common">Flat porcelain crab</name>
    <dbReference type="NCBI Taxonomy" id="88211"/>
    <lineage>
        <taxon>Eukaryota</taxon>
        <taxon>Metazoa</taxon>
        <taxon>Ecdysozoa</taxon>
        <taxon>Arthropoda</taxon>
        <taxon>Crustacea</taxon>
        <taxon>Multicrustacea</taxon>
        <taxon>Malacostraca</taxon>
        <taxon>Eumalacostraca</taxon>
        <taxon>Eucarida</taxon>
        <taxon>Decapoda</taxon>
        <taxon>Pleocyemata</taxon>
        <taxon>Anomura</taxon>
        <taxon>Galatheoidea</taxon>
        <taxon>Porcellanidae</taxon>
        <taxon>Petrolisthes</taxon>
    </lineage>
</organism>
<accession>A0AAE1L2J2</accession>
<gene>
    <name evidence="2" type="ORF">Pcinc_002115</name>
</gene>
<dbReference type="Proteomes" id="UP001286313">
    <property type="component" value="Unassembled WGS sequence"/>
</dbReference>
<reference evidence="2" key="1">
    <citation type="submission" date="2023-10" db="EMBL/GenBank/DDBJ databases">
        <title>Genome assemblies of two species of porcelain crab, Petrolisthes cinctipes and Petrolisthes manimaculis (Anomura: Porcellanidae).</title>
        <authorList>
            <person name="Angst P."/>
        </authorList>
    </citation>
    <scope>NUCLEOTIDE SEQUENCE</scope>
    <source>
        <strain evidence="2">PB745_01</strain>
        <tissue evidence="2">Gill</tissue>
    </source>
</reference>
<name>A0AAE1L2J2_PETCI</name>
<comment type="caution">
    <text evidence="2">The sequence shown here is derived from an EMBL/GenBank/DDBJ whole genome shotgun (WGS) entry which is preliminary data.</text>
</comment>
<proteinExistence type="predicted"/>
<sequence length="101" mass="11070">MILTKEELVKLIALHICDSEQVNEQGGQQGTNGVARANLVDLEMPADTVTESRDLPSSGVSLSDWQMRLELAKIQLEQTKIQAQVEQARIDAEVGVEVTNP</sequence>
<dbReference type="AlphaFoldDB" id="A0AAE1L2J2"/>
<dbReference type="EMBL" id="JAWQEG010000143">
    <property type="protein sequence ID" value="KAK3894096.1"/>
    <property type="molecule type" value="Genomic_DNA"/>
</dbReference>
<evidence type="ECO:0000256" key="1">
    <source>
        <dbReference type="SAM" id="Coils"/>
    </source>
</evidence>